<keyword evidence="2" id="KW-1185">Reference proteome</keyword>
<name>A0A3N5B7R6_9EURY</name>
<proteinExistence type="predicted"/>
<accession>A0A3N5B7R6</accession>
<protein>
    <submittedName>
        <fullName evidence="1">Uncharacterized protein</fullName>
    </submittedName>
</protein>
<evidence type="ECO:0000313" key="1">
    <source>
        <dbReference type="EMBL" id="RPF53129.1"/>
    </source>
</evidence>
<evidence type="ECO:0000313" key="2">
    <source>
        <dbReference type="Proteomes" id="UP000271783"/>
    </source>
</evidence>
<dbReference type="RefSeq" id="WP_069575103.1">
    <property type="nucleotide sequence ID" value="NZ_RKRG01000001.1"/>
</dbReference>
<gene>
    <name evidence="1" type="ORF">EDC42_0704</name>
</gene>
<dbReference type="AlphaFoldDB" id="A0A3N5B7R6"/>
<organism evidence="1 2">
    <name type="scientific">Methanobrevibacter gottschalkii DSM 11977</name>
    <dbReference type="NCBI Taxonomy" id="1122229"/>
    <lineage>
        <taxon>Archaea</taxon>
        <taxon>Methanobacteriati</taxon>
        <taxon>Methanobacteriota</taxon>
        <taxon>Methanomada group</taxon>
        <taxon>Methanobacteria</taxon>
        <taxon>Methanobacteriales</taxon>
        <taxon>Methanobacteriaceae</taxon>
        <taxon>Methanobrevibacter</taxon>
    </lineage>
</organism>
<sequence>MKCRMCGFEFDENELENRGCSSCGKHNCNQVHCPNCGFGNSPELGQEFEFITKLKNRFNKNESENGSI</sequence>
<dbReference type="EMBL" id="RKRG01000001">
    <property type="protein sequence ID" value="RPF53129.1"/>
    <property type="molecule type" value="Genomic_DNA"/>
</dbReference>
<dbReference type="Proteomes" id="UP000271783">
    <property type="component" value="Unassembled WGS sequence"/>
</dbReference>
<reference evidence="1 2" key="1">
    <citation type="submission" date="2018-11" db="EMBL/GenBank/DDBJ databases">
        <title>Genomic Encyclopedia of Type Strains, Phase IV (KMG-IV): sequencing the most valuable type-strain genomes for metagenomic binning, comparative biology and taxonomic classification.</title>
        <authorList>
            <person name="Goeker M."/>
        </authorList>
    </citation>
    <scope>NUCLEOTIDE SEQUENCE [LARGE SCALE GENOMIC DNA]</scope>
    <source>
        <strain evidence="1 2">DSM 11977</strain>
    </source>
</reference>
<comment type="caution">
    <text evidence="1">The sequence shown here is derived from an EMBL/GenBank/DDBJ whole genome shotgun (WGS) entry which is preliminary data.</text>
</comment>